<dbReference type="EMBL" id="NBTY01000146">
    <property type="protein sequence ID" value="OTP69974.1"/>
    <property type="molecule type" value="Genomic_DNA"/>
</dbReference>
<dbReference type="AlphaFoldDB" id="A0A242MF93"/>
<keyword evidence="1" id="KW-0812">Transmembrane</keyword>
<keyword evidence="1" id="KW-0472">Membrane</keyword>
<name>A0A242MF93_CABSO</name>
<organism evidence="2 3">
    <name type="scientific">Caballeronia sordidicola</name>
    <name type="common">Burkholderia sordidicola</name>
    <dbReference type="NCBI Taxonomy" id="196367"/>
    <lineage>
        <taxon>Bacteria</taxon>
        <taxon>Pseudomonadati</taxon>
        <taxon>Pseudomonadota</taxon>
        <taxon>Betaproteobacteria</taxon>
        <taxon>Burkholderiales</taxon>
        <taxon>Burkholderiaceae</taxon>
        <taxon>Caballeronia</taxon>
    </lineage>
</organism>
<gene>
    <name evidence="2" type="ORF">PAMC26510_26300</name>
</gene>
<comment type="caution">
    <text evidence="2">The sequence shown here is derived from an EMBL/GenBank/DDBJ whole genome shotgun (WGS) entry which is preliminary data.</text>
</comment>
<keyword evidence="1" id="KW-1133">Transmembrane helix</keyword>
<protein>
    <submittedName>
        <fullName evidence="2">Uncharacterized protein</fullName>
    </submittedName>
</protein>
<evidence type="ECO:0000313" key="2">
    <source>
        <dbReference type="EMBL" id="OTP69974.1"/>
    </source>
</evidence>
<evidence type="ECO:0000256" key="1">
    <source>
        <dbReference type="SAM" id="Phobius"/>
    </source>
</evidence>
<feature type="transmembrane region" description="Helical" evidence="1">
    <location>
        <begin position="84"/>
        <end position="110"/>
    </location>
</feature>
<evidence type="ECO:0000313" key="3">
    <source>
        <dbReference type="Proteomes" id="UP000194546"/>
    </source>
</evidence>
<sequence length="163" mass="18360">MVLTVAVLLGLLMMASNLLIIGSAVPFLNQRRKAPFAPVLSSMTEAIGLDLPAVLQLLRCERNAVEYVLVHYRHRRLALKKRHALIAGPLENIGLFPALAAFAILAIKVWSVNNSWLHTVIFVIPAFYILTFIDYELVEEMDRTIALLEYNLAMWDRTDTQTA</sequence>
<proteinExistence type="predicted"/>
<feature type="transmembrane region" description="Helical" evidence="1">
    <location>
        <begin position="6"/>
        <end position="28"/>
    </location>
</feature>
<dbReference type="Proteomes" id="UP000194546">
    <property type="component" value="Unassembled WGS sequence"/>
</dbReference>
<reference evidence="2 3" key="1">
    <citation type="submission" date="2017-03" db="EMBL/GenBank/DDBJ databases">
        <title>Genome analysis of strain PAMC 26510.</title>
        <authorList>
            <person name="Oh H.-M."/>
            <person name="Yang J.-A."/>
        </authorList>
    </citation>
    <scope>NUCLEOTIDE SEQUENCE [LARGE SCALE GENOMIC DNA]</scope>
    <source>
        <strain evidence="2 3">PAMC 26510</strain>
    </source>
</reference>
<feature type="transmembrane region" description="Helical" evidence="1">
    <location>
        <begin position="116"/>
        <end position="133"/>
    </location>
</feature>
<accession>A0A242MF93</accession>